<gene>
    <name evidence="3" type="ORF">UFOPK1419_00384</name>
</gene>
<dbReference type="InterPro" id="IPR058787">
    <property type="entry name" value="ApnL_M"/>
</dbReference>
<evidence type="ECO:0000313" key="3">
    <source>
        <dbReference type="EMBL" id="CAB4536514.1"/>
    </source>
</evidence>
<evidence type="ECO:0000259" key="2">
    <source>
        <dbReference type="Pfam" id="PF25838"/>
    </source>
</evidence>
<sequence>MKKLTAGPLTLDYSEGSLWNISYGSEEVIRRIYLVFQDINWTSRPFTIKNEEWQINEKSFTAKLQMQGTQDAKDFSVELFITGSESGEINYGFIGSSATPFLRNRLGLCLLHPVANLAGRSCELLRPDGSIEKSIFPKNISPDQPFLNLAGISHKLSSGKTARVKFEGEVFETEDHRNWSDASYKTYCTPISLPFPFQVETGSRIEQSIKFSLHGGLDESSESDQVIGNLISVSNKPIPLPEVGLGLNSIAEHLELSEYSEFEELGIQHLRLSLNVSSAKKSDVVKALDITMKLGIKLDISLTAENPDQVRDFLGTLGELNQEINQFFLFSSKDKTTPAEFINAAREVSSNNYEIAGGTDLYFTELNRDQQCAEFGDQVNFSINPQVHSFDDRTLIQNTTTQKTIALNASKIAAGKLINVGPITLRPRYNPNATQPDKDVSNTPLPSSVDARQRTWFAEGWTAMSLRSIAESSAVSKVTYFETLGWRGIKEFSTGSKDPINFPSAPGEKFPVWKLISALKSFTQILPTDSSTPETVDCLMLRSERSLKAILVNFSTIEQEVRFNGVELAPQKLKPESVTYLDIKGAEYV</sequence>
<organism evidence="3">
    <name type="scientific">freshwater metagenome</name>
    <dbReference type="NCBI Taxonomy" id="449393"/>
    <lineage>
        <taxon>unclassified sequences</taxon>
        <taxon>metagenomes</taxon>
        <taxon>ecological metagenomes</taxon>
    </lineage>
</organism>
<feature type="domain" description="D-apionate lactonase TIM barrel" evidence="2">
    <location>
        <begin position="244"/>
        <end position="521"/>
    </location>
</feature>
<feature type="domain" description="D-apionate lactonase N-terminal" evidence="1">
    <location>
        <begin position="2"/>
        <end position="214"/>
    </location>
</feature>
<dbReference type="Pfam" id="PF25837">
    <property type="entry name" value="Apionate_lact_N"/>
    <property type="match status" value="1"/>
</dbReference>
<evidence type="ECO:0000259" key="1">
    <source>
        <dbReference type="Pfam" id="PF25837"/>
    </source>
</evidence>
<reference evidence="3" key="1">
    <citation type="submission" date="2020-05" db="EMBL/GenBank/DDBJ databases">
        <authorList>
            <person name="Chiriac C."/>
            <person name="Salcher M."/>
            <person name="Ghai R."/>
            <person name="Kavagutti S V."/>
        </authorList>
    </citation>
    <scope>NUCLEOTIDE SEQUENCE</scope>
</reference>
<accession>A0A6J6BCW4</accession>
<dbReference type="EMBL" id="CAEZSK010000033">
    <property type="protein sequence ID" value="CAB4536514.1"/>
    <property type="molecule type" value="Genomic_DNA"/>
</dbReference>
<dbReference type="Pfam" id="PF25838">
    <property type="entry name" value="Apionate_lact_M"/>
    <property type="match status" value="1"/>
</dbReference>
<protein>
    <submittedName>
        <fullName evidence="3">Unannotated protein</fullName>
    </submittedName>
</protein>
<dbReference type="InterPro" id="IPR058788">
    <property type="entry name" value="ApnL_N"/>
</dbReference>
<name>A0A6J6BCW4_9ZZZZ</name>
<dbReference type="AlphaFoldDB" id="A0A6J6BCW4"/>
<proteinExistence type="predicted"/>